<dbReference type="InterPro" id="IPR052357">
    <property type="entry name" value="Orn_Lys_Arg_decarboxylase-I"/>
</dbReference>
<gene>
    <name evidence="9" type="ORF">VLY81_12665</name>
</gene>
<evidence type="ECO:0000256" key="1">
    <source>
        <dbReference type="ARBA" id="ARBA00001933"/>
    </source>
</evidence>
<dbReference type="GO" id="GO:0008483">
    <property type="term" value="F:transaminase activity"/>
    <property type="evidence" value="ECO:0007669"/>
    <property type="project" value="UniProtKB-KW"/>
</dbReference>
<dbReference type="SUPFAM" id="SSF53383">
    <property type="entry name" value="PLP-dependent transferases"/>
    <property type="match status" value="1"/>
</dbReference>
<keyword evidence="3" id="KW-0210">Decarboxylase</keyword>
<evidence type="ECO:0000256" key="6">
    <source>
        <dbReference type="SAM" id="Phobius"/>
    </source>
</evidence>
<feature type="domain" description="Orn/Lys/Arg decarboxylase C-terminal" evidence="8">
    <location>
        <begin position="412"/>
        <end position="453"/>
    </location>
</feature>
<keyword evidence="6" id="KW-0472">Membrane</keyword>
<keyword evidence="9" id="KW-0808">Transferase</keyword>
<dbReference type="Proteomes" id="UP001333102">
    <property type="component" value="Chromosome"/>
</dbReference>
<evidence type="ECO:0000259" key="8">
    <source>
        <dbReference type="Pfam" id="PF03711"/>
    </source>
</evidence>
<proteinExistence type="inferred from homology"/>
<keyword evidence="5" id="KW-0456">Lyase</keyword>
<evidence type="ECO:0000256" key="4">
    <source>
        <dbReference type="ARBA" id="ARBA00022898"/>
    </source>
</evidence>
<accession>A0ABZ1BN39</accession>
<dbReference type="PANTHER" id="PTHR43277:SF4">
    <property type="entry name" value="ARGININE DECARBOXYLASE"/>
    <property type="match status" value="1"/>
</dbReference>
<feature type="domain" description="Orn/Lys/Arg decarboxylases family 1 pyridoxal-P attachment site" evidence="7">
    <location>
        <begin position="2"/>
        <end position="291"/>
    </location>
</feature>
<dbReference type="Pfam" id="PF03711">
    <property type="entry name" value="OKR_DC_1_C"/>
    <property type="match status" value="1"/>
</dbReference>
<dbReference type="RefSeq" id="WP_324668565.1">
    <property type="nucleotide sequence ID" value="NZ_CP141614.1"/>
</dbReference>
<reference evidence="10" key="1">
    <citation type="submission" date="2023-12" db="EMBL/GenBank/DDBJ databases">
        <title>Novel isolates from deep terrestrial aquifers shed light on the physiology and ecology of the class Limnochordia.</title>
        <authorList>
            <person name="Karnachuk O.V."/>
            <person name="Lukina A.P."/>
            <person name="Avakyan M.R."/>
            <person name="Kadnikov V."/>
            <person name="Begmatov S."/>
            <person name="Beletsky A.V."/>
            <person name="Mardanov A.V."/>
            <person name="Ravin N.V."/>
        </authorList>
    </citation>
    <scope>NUCLEOTIDE SEQUENCE [LARGE SCALE GENOMIC DNA]</scope>
    <source>
        <strain evidence="10">LN</strain>
    </source>
</reference>
<organism evidence="9 10">
    <name type="scientific">Geochorda subterranea</name>
    <dbReference type="NCBI Taxonomy" id="3109564"/>
    <lineage>
        <taxon>Bacteria</taxon>
        <taxon>Bacillati</taxon>
        <taxon>Bacillota</taxon>
        <taxon>Limnochordia</taxon>
        <taxon>Limnochordales</taxon>
        <taxon>Geochordaceae</taxon>
        <taxon>Geochorda</taxon>
    </lineage>
</organism>
<keyword evidence="6" id="KW-1133">Transmembrane helix</keyword>
<comment type="cofactor">
    <cofactor evidence="1">
        <name>pyridoxal 5'-phosphate</name>
        <dbReference type="ChEBI" id="CHEBI:597326"/>
    </cofactor>
</comment>
<evidence type="ECO:0000313" key="9">
    <source>
        <dbReference type="EMBL" id="WRP14259.1"/>
    </source>
</evidence>
<keyword evidence="6" id="KW-0812">Transmembrane</keyword>
<dbReference type="Gene3D" id="3.40.640.10">
    <property type="entry name" value="Type I PLP-dependent aspartate aminotransferase-like (Major domain)"/>
    <property type="match status" value="1"/>
</dbReference>
<dbReference type="EMBL" id="CP141614">
    <property type="protein sequence ID" value="WRP14259.1"/>
    <property type="molecule type" value="Genomic_DNA"/>
</dbReference>
<keyword evidence="10" id="KW-1185">Reference proteome</keyword>
<dbReference type="Pfam" id="PF01276">
    <property type="entry name" value="OKR_DC_1"/>
    <property type="match status" value="1"/>
</dbReference>
<protein>
    <submittedName>
        <fullName evidence="9">Aminotransferase class I/II-fold pyridoxal phosphate-dependent enzyme</fullName>
    </submittedName>
</protein>
<dbReference type="InterPro" id="IPR000310">
    <property type="entry name" value="Orn/Lys/Arg_deCO2ase_major_dom"/>
</dbReference>
<sequence>MRALSRAARRRPVVFHTPGHKRGQWVPAGWMARTGVPWAWDGGDAVRDPAHGDDLLEAASEAARLAARAWGSERSWLLWNGATAGVLAMVLASVPPGGRLLMPRWVHRSVIDALVLADAMPVFLPCRWLEGWGMTLPPTPQDVAAARAAGPDAVLVTSPTYEGVVADVPGIAAASRPSPLLVDEAHGAHLAFYPAPAPPTGVRCGAHLVVHGAHKTLPVLTQAALLHWTGPHGEPDADRVDRVLAWVQSTSPQPALLASLDAARLEMERHGPSRVARAVELARRARAAIEASGPYRCLAPTDLPASYVLDETRLTVDVTGLGLPGWEVAAALRRRHGVWPEMAGGSYVVFIVTGADDEASVGSLASALGALAREVAGGDGRRARCDGSTGRWGDAMPPAGPLVMRPRRAALGAARRVLWEQAVGHVSAATVTPYPPGTPLAIPGEMITDEVASFALRLVASGAQLRGSPGQGREAWVVDA</sequence>
<evidence type="ECO:0000256" key="3">
    <source>
        <dbReference type="ARBA" id="ARBA00022793"/>
    </source>
</evidence>
<keyword evidence="9" id="KW-0032">Aminotransferase</keyword>
<evidence type="ECO:0000256" key="2">
    <source>
        <dbReference type="ARBA" id="ARBA00010671"/>
    </source>
</evidence>
<dbReference type="PANTHER" id="PTHR43277">
    <property type="entry name" value="ARGININE DECARBOXYLASE"/>
    <property type="match status" value="1"/>
</dbReference>
<evidence type="ECO:0000256" key="5">
    <source>
        <dbReference type="ARBA" id="ARBA00023239"/>
    </source>
</evidence>
<evidence type="ECO:0000313" key="10">
    <source>
        <dbReference type="Proteomes" id="UP001333102"/>
    </source>
</evidence>
<comment type="similarity">
    <text evidence="2">Belongs to the Orn/Lys/Arg decarboxylase class-I family.</text>
</comment>
<dbReference type="Gene3D" id="3.90.105.10">
    <property type="entry name" value="Molybdopterin biosynthesis moea protein, domain 2"/>
    <property type="match status" value="1"/>
</dbReference>
<dbReference type="SUPFAM" id="SSF55904">
    <property type="entry name" value="Ornithine decarboxylase C-terminal domain"/>
    <property type="match status" value="1"/>
</dbReference>
<name>A0ABZ1BN39_9FIRM</name>
<keyword evidence="4" id="KW-0663">Pyridoxal phosphate</keyword>
<dbReference type="InterPro" id="IPR036633">
    <property type="entry name" value="Prn/Lys/Arg_de-COase_C_sf"/>
</dbReference>
<dbReference type="InterPro" id="IPR008286">
    <property type="entry name" value="Prn/Lys/Arg_de-COase_C"/>
</dbReference>
<evidence type="ECO:0000259" key="7">
    <source>
        <dbReference type="Pfam" id="PF01276"/>
    </source>
</evidence>
<dbReference type="InterPro" id="IPR015424">
    <property type="entry name" value="PyrdxlP-dep_Trfase"/>
</dbReference>
<dbReference type="InterPro" id="IPR015421">
    <property type="entry name" value="PyrdxlP-dep_Trfase_major"/>
</dbReference>
<feature type="transmembrane region" description="Helical" evidence="6">
    <location>
        <begin position="76"/>
        <end position="94"/>
    </location>
</feature>